<protein>
    <recommendedName>
        <fullName evidence="2">Terminase large subunit gp17-like C-terminal domain-containing protein</fullName>
    </recommendedName>
</protein>
<proteinExistence type="predicted"/>
<dbReference type="EMBL" id="LAZR01013878">
    <property type="protein sequence ID" value="KKM19920.1"/>
    <property type="molecule type" value="Genomic_DNA"/>
</dbReference>
<dbReference type="AlphaFoldDB" id="A0A0F9KX32"/>
<dbReference type="Gene3D" id="3.40.50.300">
    <property type="entry name" value="P-loop containing nucleotide triphosphate hydrolases"/>
    <property type="match status" value="1"/>
</dbReference>
<organism evidence="1">
    <name type="scientific">marine sediment metagenome</name>
    <dbReference type="NCBI Taxonomy" id="412755"/>
    <lineage>
        <taxon>unclassified sequences</taxon>
        <taxon>metagenomes</taxon>
        <taxon>ecological metagenomes</taxon>
    </lineage>
</organism>
<name>A0A0F9KX32_9ZZZZ</name>
<accession>A0A0F9KX32</accession>
<reference evidence="1" key="1">
    <citation type="journal article" date="2015" name="Nature">
        <title>Complex archaea that bridge the gap between prokaryotes and eukaryotes.</title>
        <authorList>
            <person name="Spang A."/>
            <person name="Saw J.H."/>
            <person name="Jorgensen S.L."/>
            <person name="Zaremba-Niedzwiedzka K."/>
            <person name="Martijn J."/>
            <person name="Lind A.E."/>
            <person name="van Eijk R."/>
            <person name="Schleper C."/>
            <person name="Guy L."/>
            <person name="Ettema T.J."/>
        </authorList>
    </citation>
    <scope>NUCLEOTIDE SEQUENCE</scope>
</reference>
<comment type="caution">
    <text evidence="1">The sequence shown here is derived from an EMBL/GenBank/DDBJ whole genome shotgun (WGS) entry which is preliminary data.</text>
</comment>
<gene>
    <name evidence="1" type="ORF">LCGC14_1650750</name>
</gene>
<evidence type="ECO:0008006" key="2">
    <source>
        <dbReference type="Google" id="ProtNLM"/>
    </source>
</evidence>
<dbReference type="InterPro" id="IPR027417">
    <property type="entry name" value="P-loop_NTPase"/>
</dbReference>
<sequence>MVAIAEATRPTAIPQEAARALAARDGDQEAYAAAVHNIKYQPYQPTWVEALETLDRVVLVCPPDTYKSTTVRHYVEKAIGSNPNIRILWIMNAGEQAEKQIMAIRATIESNNVYRQAFHIVEDTKAQWTKSVLFAVRDITDPDPTLMGAGLNGPYQGLHFDLIIVDDPTDQEDVRSPTTMEAQRQKVRGVILDRLLEGGRIVVILTRWGENDLVPTFASMGFDIFEMPVAGNYPWGDTLSPTKFPVERIERIRRDKGDSLFNLTFMCNPAAVEGNIIKREHLNYYDDDWTPEGHMVFFMGGDPATSIQTWGDYNALATIGLDYKTKNLYLMPNLFAARMESQDFELEVVRRCKRQAGLQGLALETVGFQSSLMQRMRRNYQLPYVEIPYRTRRNVALRAVAIDRDKVGRAYYLDRLFSSGKLWLPRKLPLLDGVSLESELCSVPFGNHNDRFDAIAFACVIAEASMPTSQPLRLRAF</sequence>
<dbReference type="Gene3D" id="3.30.420.240">
    <property type="match status" value="1"/>
</dbReference>
<evidence type="ECO:0000313" key="1">
    <source>
        <dbReference type="EMBL" id="KKM19920.1"/>
    </source>
</evidence>